<name>A0ABQ8JYH7_9APHY</name>
<comment type="similarity">
    <text evidence="1 2">Belongs to the VPS51 family.</text>
</comment>
<sequence length="208" mass="22689">MGGELDDWKSLCLAEYRSTWRPPPVWDGLGAHRVKSVCSREAIIYFSVDEVLSGIFCYTPLGGAFAGAVCLRDLLRMHYGLGVGPPRPPPPMGGAGRAADPMDLDLSAFDVKALYEQLIMTSSLPTLLKRENDLLSEIRQLDSAHQSLVYNHHHELIAASDTVAAMTSRADHLDVDLDLLRAAFTEILCLSTENTVPGCLIALLTLVL</sequence>
<evidence type="ECO:0000256" key="2">
    <source>
        <dbReference type="RuleBase" id="RU368010"/>
    </source>
</evidence>
<keyword evidence="4" id="KW-1185">Reference proteome</keyword>
<keyword evidence="2" id="KW-0653">Protein transport</keyword>
<dbReference type="EMBL" id="JADCUA010000040">
    <property type="protein sequence ID" value="KAH9829314.1"/>
    <property type="molecule type" value="Genomic_DNA"/>
</dbReference>
<evidence type="ECO:0000256" key="1">
    <source>
        <dbReference type="ARBA" id="ARBA00006080"/>
    </source>
</evidence>
<proteinExistence type="inferred from homology"/>
<evidence type="ECO:0000313" key="3">
    <source>
        <dbReference type="EMBL" id="KAH9829314.1"/>
    </source>
</evidence>
<dbReference type="Pfam" id="PF08700">
    <property type="entry name" value="VPS51_Exo84_N"/>
    <property type="match status" value="1"/>
</dbReference>
<dbReference type="PANTHER" id="PTHR15954">
    <property type="entry name" value="VACUOLAR PROTEIN SORTING-ASSOCIATED PROTEIN 51 HOMOLOG"/>
    <property type="match status" value="1"/>
</dbReference>
<reference evidence="3 4" key="1">
    <citation type="journal article" date="2021" name="Environ. Microbiol.">
        <title>Gene family expansions and transcriptome signatures uncover fungal adaptations to wood decay.</title>
        <authorList>
            <person name="Hage H."/>
            <person name="Miyauchi S."/>
            <person name="Viragh M."/>
            <person name="Drula E."/>
            <person name="Min B."/>
            <person name="Chaduli D."/>
            <person name="Navarro D."/>
            <person name="Favel A."/>
            <person name="Norest M."/>
            <person name="Lesage-Meessen L."/>
            <person name="Balint B."/>
            <person name="Merenyi Z."/>
            <person name="de Eugenio L."/>
            <person name="Morin E."/>
            <person name="Martinez A.T."/>
            <person name="Baldrian P."/>
            <person name="Stursova M."/>
            <person name="Martinez M.J."/>
            <person name="Novotny C."/>
            <person name="Magnuson J.K."/>
            <person name="Spatafora J.W."/>
            <person name="Maurice S."/>
            <person name="Pangilinan J."/>
            <person name="Andreopoulos W."/>
            <person name="LaButti K."/>
            <person name="Hundley H."/>
            <person name="Na H."/>
            <person name="Kuo A."/>
            <person name="Barry K."/>
            <person name="Lipzen A."/>
            <person name="Henrissat B."/>
            <person name="Riley R."/>
            <person name="Ahrendt S."/>
            <person name="Nagy L.G."/>
            <person name="Grigoriev I.V."/>
            <person name="Martin F."/>
            <person name="Rosso M.N."/>
        </authorList>
    </citation>
    <scope>NUCLEOTIDE SEQUENCE [LARGE SCALE GENOMIC DNA]</scope>
    <source>
        <strain evidence="3 4">CIRM-BRFM 1785</strain>
    </source>
</reference>
<gene>
    <name evidence="3" type="ORF">C8Q71DRAFT_718429</name>
</gene>
<keyword evidence="2" id="KW-0445">Lipid transport</keyword>
<dbReference type="GeneID" id="72001962"/>
<comment type="caution">
    <text evidence="3">The sequence shown here is derived from an EMBL/GenBank/DDBJ whole genome shotgun (WGS) entry which is preliminary data.</text>
</comment>
<accession>A0ABQ8JYH7</accession>
<comment type="function">
    <text evidence="2">Acts as component of the GARP complex that is involved in retrograde transport from early and late endosomes to the trans-Golgi network (TGN).</text>
</comment>
<dbReference type="PANTHER" id="PTHR15954:SF4">
    <property type="entry name" value="VACUOLAR PROTEIN SORTING-ASSOCIATED PROTEIN 51 HOMOLOG"/>
    <property type="match status" value="1"/>
</dbReference>
<dbReference type="InterPro" id="IPR014812">
    <property type="entry name" value="Vps51"/>
</dbReference>
<dbReference type="RefSeq" id="XP_047772796.1">
    <property type="nucleotide sequence ID" value="XM_047921230.1"/>
</dbReference>
<comment type="subunit">
    <text evidence="2">Component of the Golgi-associated retrograde protein (GARP) complex.</text>
</comment>
<keyword evidence="2" id="KW-0813">Transport</keyword>
<organism evidence="3 4">
    <name type="scientific">Rhodofomes roseus</name>
    <dbReference type="NCBI Taxonomy" id="34475"/>
    <lineage>
        <taxon>Eukaryota</taxon>
        <taxon>Fungi</taxon>
        <taxon>Dikarya</taxon>
        <taxon>Basidiomycota</taxon>
        <taxon>Agaricomycotina</taxon>
        <taxon>Agaricomycetes</taxon>
        <taxon>Polyporales</taxon>
        <taxon>Rhodofomes</taxon>
    </lineage>
</organism>
<evidence type="ECO:0000313" key="4">
    <source>
        <dbReference type="Proteomes" id="UP000814176"/>
    </source>
</evidence>
<protein>
    <recommendedName>
        <fullName evidence="2">Vacuolar protein sorting-associated protein 51 homolog</fullName>
    </recommendedName>
</protein>
<dbReference type="Proteomes" id="UP000814176">
    <property type="component" value="Unassembled WGS sequence"/>
</dbReference>
<keyword evidence="2" id="KW-0333">Golgi apparatus</keyword>
<comment type="subcellular location">
    <subcellularLocation>
        <location evidence="2">Golgi apparatus</location>
        <location evidence="2">trans-Golgi network</location>
    </subcellularLocation>
</comment>